<dbReference type="GO" id="GO:0003677">
    <property type="term" value="F:DNA binding"/>
    <property type="evidence" value="ECO:0007669"/>
    <property type="project" value="UniProtKB-KW"/>
</dbReference>
<dbReference type="AlphaFoldDB" id="A0A7R7EI34"/>
<dbReference type="Pfam" id="PF01381">
    <property type="entry name" value="HTH_3"/>
    <property type="match status" value="1"/>
</dbReference>
<evidence type="ECO:0000259" key="2">
    <source>
        <dbReference type="PROSITE" id="PS50943"/>
    </source>
</evidence>
<dbReference type="SMART" id="SM00530">
    <property type="entry name" value="HTH_XRE"/>
    <property type="match status" value="1"/>
</dbReference>
<dbReference type="CDD" id="cd00093">
    <property type="entry name" value="HTH_XRE"/>
    <property type="match status" value="1"/>
</dbReference>
<reference evidence="3 4" key="1">
    <citation type="submission" date="2020-11" db="EMBL/GenBank/DDBJ databases">
        <title>Draft genome sequencing of a Lachnospiraceae strain isolated from anoxic soil subjected to BSD treatment.</title>
        <authorList>
            <person name="Uek A."/>
            <person name="Tonouchi A."/>
        </authorList>
    </citation>
    <scope>NUCLEOTIDE SEQUENCE [LARGE SCALE GENOMIC DNA]</scope>
    <source>
        <strain evidence="3 4">TB5</strain>
    </source>
</reference>
<dbReference type="PROSITE" id="PS50943">
    <property type="entry name" value="HTH_CROC1"/>
    <property type="match status" value="1"/>
</dbReference>
<keyword evidence="1" id="KW-0238">DNA-binding</keyword>
<protein>
    <submittedName>
        <fullName evidence="3">Transcriptional regulator</fullName>
    </submittedName>
</protein>
<organism evidence="3 4">
    <name type="scientific">Anaeromicropila herbilytica</name>
    <dbReference type="NCBI Taxonomy" id="2785025"/>
    <lineage>
        <taxon>Bacteria</taxon>
        <taxon>Bacillati</taxon>
        <taxon>Bacillota</taxon>
        <taxon>Clostridia</taxon>
        <taxon>Lachnospirales</taxon>
        <taxon>Lachnospiraceae</taxon>
        <taxon>Anaeromicropila</taxon>
    </lineage>
</organism>
<dbReference type="PANTHER" id="PTHR46558:SF4">
    <property type="entry name" value="DNA-BIDING PHAGE PROTEIN"/>
    <property type="match status" value="1"/>
</dbReference>
<evidence type="ECO:0000256" key="1">
    <source>
        <dbReference type="ARBA" id="ARBA00023125"/>
    </source>
</evidence>
<gene>
    <name evidence="3" type="ORF">bsdtb5_04340</name>
</gene>
<dbReference type="InterPro" id="IPR010982">
    <property type="entry name" value="Lambda_DNA-bd_dom_sf"/>
</dbReference>
<sequence>MINKVQEYRKINKVTQNDLAISVDVTRQTIISLENGKYKPSLVLAHKIAQYFETSIEDLFIFDLEEENI</sequence>
<dbReference type="EMBL" id="AP024169">
    <property type="protein sequence ID" value="BCN29139.1"/>
    <property type="molecule type" value="Genomic_DNA"/>
</dbReference>
<dbReference type="SUPFAM" id="SSF47413">
    <property type="entry name" value="lambda repressor-like DNA-binding domains"/>
    <property type="match status" value="1"/>
</dbReference>
<dbReference type="PANTHER" id="PTHR46558">
    <property type="entry name" value="TRACRIPTIONAL REGULATORY PROTEIN-RELATED-RELATED"/>
    <property type="match status" value="1"/>
</dbReference>
<evidence type="ECO:0000313" key="4">
    <source>
        <dbReference type="Proteomes" id="UP000595897"/>
    </source>
</evidence>
<dbReference type="RefSeq" id="WP_271714433.1">
    <property type="nucleotide sequence ID" value="NZ_AP024169.1"/>
</dbReference>
<dbReference type="Gene3D" id="1.10.260.40">
    <property type="entry name" value="lambda repressor-like DNA-binding domains"/>
    <property type="match status" value="1"/>
</dbReference>
<dbReference type="KEGG" id="ahb:bsdtb5_04340"/>
<proteinExistence type="predicted"/>
<feature type="domain" description="HTH cro/C1-type" evidence="2">
    <location>
        <begin position="5"/>
        <end position="59"/>
    </location>
</feature>
<dbReference type="Proteomes" id="UP000595897">
    <property type="component" value="Chromosome"/>
</dbReference>
<accession>A0A7R7EI34</accession>
<name>A0A7R7EI34_9FIRM</name>
<keyword evidence="4" id="KW-1185">Reference proteome</keyword>
<evidence type="ECO:0000313" key="3">
    <source>
        <dbReference type="EMBL" id="BCN29139.1"/>
    </source>
</evidence>
<dbReference type="InterPro" id="IPR001387">
    <property type="entry name" value="Cro/C1-type_HTH"/>
</dbReference>